<name>A0A6A5WBI9_9PLEO</name>
<dbReference type="AlphaFoldDB" id="A0A6A5WBI9"/>
<reference evidence="1" key="1">
    <citation type="journal article" date="2020" name="Stud. Mycol.">
        <title>101 Dothideomycetes genomes: a test case for predicting lifestyles and emergence of pathogens.</title>
        <authorList>
            <person name="Haridas S."/>
            <person name="Albert R."/>
            <person name="Binder M."/>
            <person name="Bloem J."/>
            <person name="Labutti K."/>
            <person name="Salamov A."/>
            <person name="Andreopoulos B."/>
            <person name="Baker S."/>
            <person name="Barry K."/>
            <person name="Bills G."/>
            <person name="Bluhm B."/>
            <person name="Cannon C."/>
            <person name="Castanera R."/>
            <person name="Culley D."/>
            <person name="Daum C."/>
            <person name="Ezra D."/>
            <person name="Gonzalez J."/>
            <person name="Henrissat B."/>
            <person name="Kuo A."/>
            <person name="Liang C."/>
            <person name="Lipzen A."/>
            <person name="Lutzoni F."/>
            <person name="Magnuson J."/>
            <person name="Mondo S."/>
            <person name="Nolan M."/>
            <person name="Ohm R."/>
            <person name="Pangilinan J."/>
            <person name="Park H.-J."/>
            <person name="Ramirez L."/>
            <person name="Alfaro M."/>
            <person name="Sun H."/>
            <person name="Tritt A."/>
            <person name="Yoshinaga Y."/>
            <person name="Zwiers L.-H."/>
            <person name="Turgeon B."/>
            <person name="Goodwin S."/>
            <person name="Spatafora J."/>
            <person name="Crous P."/>
            <person name="Grigoriev I."/>
        </authorList>
    </citation>
    <scope>NUCLEOTIDE SEQUENCE</scope>
    <source>
        <strain evidence="1">CBS 123094</strain>
    </source>
</reference>
<proteinExistence type="predicted"/>
<organism evidence="1 2">
    <name type="scientific">Amniculicola lignicola CBS 123094</name>
    <dbReference type="NCBI Taxonomy" id="1392246"/>
    <lineage>
        <taxon>Eukaryota</taxon>
        <taxon>Fungi</taxon>
        <taxon>Dikarya</taxon>
        <taxon>Ascomycota</taxon>
        <taxon>Pezizomycotina</taxon>
        <taxon>Dothideomycetes</taxon>
        <taxon>Pleosporomycetidae</taxon>
        <taxon>Pleosporales</taxon>
        <taxon>Amniculicolaceae</taxon>
        <taxon>Amniculicola</taxon>
    </lineage>
</organism>
<dbReference type="Proteomes" id="UP000799779">
    <property type="component" value="Unassembled WGS sequence"/>
</dbReference>
<evidence type="ECO:0000313" key="2">
    <source>
        <dbReference type="Proteomes" id="UP000799779"/>
    </source>
</evidence>
<protein>
    <submittedName>
        <fullName evidence="1">Uncharacterized protein</fullName>
    </submittedName>
</protein>
<dbReference type="EMBL" id="ML977606">
    <property type="protein sequence ID" value="KAF1998149.1"/>
    <property type="molecule type" value="Genomic_DNA"/>
</dbReference>
<sequence length="158" mass="18531">MSKTWPQIARQAAGQEVNDAIGELKWQNNERRPKYTFYQGMEALDELWADVYCRSDNIRDFMEILLKKYYHQGFHGEVKRLRAALERFYEMGGRDFVHTDMEELLRDIEQPKSRKQQAKLRGDPKVRIESGRLVESTVLKLEIISKSWTTMDCVGNGA</sequence>
<gene>
    <name evidence="1" type="ORF">P154DRAFT_536574</name>
</gene>
<accession>A0A6A5WBI9</accession>
<keyword evidence="2" id="KW-1185">Reference proteome</keyword>
<evidence type="ECO:0000313" key="1">
    <source>
        <dbReference type="EMBL" id="KAF1998149.1"/>
    </source>
</evidence>